<dbReference type="EMBL" id="LMTZ01000041">
    <property type="protein sequence ID" value="KST68950.1"/>
    <property type="molecule type" value="Genomic_DNA"/>
</dbReference>
<dbReference type="PANTHER" id="PTHR12697:SF5">
    <property type="entry name" value="DEOXYHYPUSINE HYDROXYLASE"/>
    <property type="match status" value="1"/>
</dbReference>
<evidence type="ECO:0000256" key="6">
    <source>
        <dbReference type="SAM" id="Phobius"/>
    </source>
</evidence>
<dbReference type="InterPro" id="IPR021133">
    <property type="entry name" value="HEAT_type_2"/>
</dbReference>
<feature type="transmembrane region" description="Helical" evidence="6">
    <location>
        <begin position="578"/>
        <end position="598"/>
    </location>
</feature>
<accession>A0A0V7ZLD7</accession>
<reference evidence="7 9" key="1">
    <citation type="journal article" date="2015" name="Genome Announc.">
        <title>Draft Genome of the Euendolithic (true boring) Cyanobacterium Mastigocoleus testarum strain BC008.</title>
        <authorList>
            <person name="Guida B.S."/>
            <person name="Garcia-Pichel F."/>
        </authorList>
    </citation>
    <scope>NUCLEOTIDE SEQUENCE [LARGE SCALE GENOMIC DNA]</scope>
    <source>
        <strain evidence="7 9">BC008</strain>
    </source>
</reference>
<dbReference type="Pfam" id="PF13646">
    <property type="entry name" value="HEAT_2"/>
    <property type="match status" value="3"/>
</dbReference>
<dbReference type="InterPro" id="IPR011989">
    <property type="entry name" value="ARM-like"/>
</dbReference>
<proteinExistence type="inferred from homology"/>
<organism evidence="7 9">
    <name type="scientific">Mastigocoleus testarum BC008</name>
    <dbReference type="NCBI Taxonomy" id="371196"/>
    <lineage>
        <taxon>Bacteria</taxon>
        <taxon>Bacillati</taxon>
        <taxon>Cyanobacteriota</taxon>
        <taxon>Cyanophyceae</taxon>
        <taxon>Nostocales</taxon>
        <taxon>Hapalosiphonaceae</taxon>
        <taxon>Mastigocoleus</taxon>
    </lineage>
</organism>
<keyword evidence="4" id="KW-0456">Lyase</keyword>
<keyword evidence="9" id="KW-1185">Reference proteome</keyword>
<protein>
    <recommendedName>
        <fullName evidence="10">PBS lyase</fullName>
    </recommendedName>
</protein>
<keyword evidence="6" id="KW-0812">Transmembrane</keyword>
<keyword evidence="3" id="KW-0605">Phycobilisome</keyword>
<evidence type="ECO:0000313" key="8">
    <source>
        <dbReference type="EMBL" id="KST68950.1"/>
    </source>
</evidence>
<evidence type="ECO:0000313" key="9">
    <source>
        <dbReference type="Proteomes" id="UP000053372"/>
    </source>
</evidence>
<comment type="similarity">
    <text evidence="1">Belongs to the CpcE/RpcE/PecE family.</text>
</comment>
<gene>
    <name evidence="8" type="ORF">BC008_02435</name>
    <name evidence="7" type="ORF">BC008_20935</name>
</gene>
<evidence type="ECO:0000256" key="1">
    <source>
        <dbReference type="ARBA" id="ARBA00009299"/>
    </source>
</evidence>
<dbReference type="GO" id="GO:0030089">
    <property type="term" value="C:phycobilisome"/>
    <property type="evidence" value="ECO:0007669"/>
    <property type="project" value="UniProtKB-KW"/>
</dbReference>
<dbReference type="InterPro" id="IPR004155">
    <property type="entry name" value="PBS_lyase_HEAT"/>
</dbReference>
<name>A0A0V7ZLD7_9CYAN</name>
<evidence type="ECO:0000256" key="4">
    <source>
        <dbReference type="ARBA" id="ARBA00023239"/>
    </source>
</evidence>
<dbReference type="PROSITE" id="PS50077">
    <property type="entry name" value="HEAT_REPEAT"/>
    <property type="match status" value="4"/>
</dbReference>
<dbReference type="Proteomes" id="UP000053372">
    <property type="component" value="Unassembled WGS sequence"/>
</dbReference>
<evidence type="ECO:0000313" key="7">
    <source>
        <dbReference type="EMBL" id="KST65260.1"/>
    </source>
</evidence>
<evidence type="ECO:0000256" key="2">
    <source>
        <dbReference type="ARBA" id="ARBA00022549"/>
    </source>
</evidence>
<dbReference type="Gene3D" id="1.25.10.10">
    <property type="entry name" value="Leucine-rich Repeat Variant"/>
    <property type="match status" value="4"/>
</dbReference>
<dbReference type="GO" id="GO:0016491">
    <property type="term" value="F:oxidoreductase activity"/>
    <property type="evidence" value="ECO:0007669"/>
    <property type="project" value="TreeGrafter"/>
</dbReference>
<sequence length="806" mass="89975">MIKNTWKDFITRIYLSINFIGGLVFIFIILLLSAENTLAKKPQEIEIINLVEKLDADNKTEREKSIKILKGIEKYAVPQVVDTILKENNSQVRLKLKNIIHTISDRVVDTLIQALKNPSSQVRRRAIILLRDKNWRLKSKNSDTASIFVNLLKDKDAKIRGGAAEILGRFGEQAEPAVPELIKLLRDWDVMVRYSAASTLGKIREKAAPSVPQLIALLKDENIIVRYGAAIALGEIGEKAAPAISQLIELLQDSDGDVRSSAADTLGEFREKALKAVIPLTKLLQDSDPYVRSNAAETLGEIGKEAKPAIPELIKLFKDKDPKVRSSAANAVGKIGESATQSIPQLIKLLKDKDPGVRGTAASTLGKFGIQAKQSVPQLVPLLKDKNSYVRSSVAIGLGGIGESAAKSVPQLIELLKDKDLIVRYSAVNGLRGMGKQAAPALSPLTPMLQDRDAIIRSSAANVLGKIGESATLVLPQLIQLLEDENVVVRSNGAAAVENIASIIRDKAVNNRISLSELNQVVPHLNKAARIIQEPANNFSNRSIYSLQKPLLFLQEKRNDLFWKWLISHPFILGSSSYLFFFLSLWLIIYWLSPLSLLKINKFLQRYEFRLPKQIGGAYMRSRDLLLFSLFKSRRRIMSAWVRKNIIPSQKQLKQAQKLEITQVEADKNIHVPALKIPRVANLNEQDSINFELMLSYLNEFNDNVVENQSDNHNIHQDAKTIAWECFRQNDKPEPITRETALNALGGNDAESRLNHLEHHLNLIRSSGEKKDLISFVINPLAEYLAGLHQLEVSGDRSVEYVQSDR</sequence>
<feature type="transmembrane region" description="Helical" evidence="6">
    <location>
        <begin position="12"/>
        <end position="34"/>
    </location>
</feature>
<evidence type="ECO:0000256" key="3">
    <source>
        <dbReference type="ARBA" id="ARBA00022738"/>
    </source>
</evidence>
<dbReference type="InterPro" id="IPR016024">
    <property type="entry name" value="ARM-type_fold"/>
</dbReference>
<evidence type="ECO:0008006" key="10">
    <source>
        <dbReference type="Google" id="ProtNLM"/>
    </source>
</evidence>
<dbReference type="SUPFAM" id="SSF48371">
    <property type="entry name" value="ARM repeat"/>
    <property type="match status" value="1"/>
</dbReference>
<dbReference type="AlphaFoldDB" id="A0A0V7ZLD7"/>
<keyword evidence="6" id="KW-1133">Transmembrane helix</keyword>
<dbReference type="PANTHER" id="PTHR12697">
    <property type="entry name" value="PBS LYASE HEAT-LIKE PROTEIN"/>
    <property type="match status" value="1"/>
</dbReference>
<comment type="caution">
    <text evidence="7">The sequence shown here is derived from an EMBL/GenBank/DDBJ whole genome shotgun (WGS) entry which is preliminary data.</text>
</comment>
<dbReference type="SMART" id="SM00567">
    <property type="entry name" value="EZ_HEAT"/>
    <property type="match status" value="11"/>
</dbReference>
<comment type="function">
    <text evidence="5">Catalyzes the hydroxylation of the N(6)-(4-aminobutyl)-L-lysine intermediate produced by deoxyhypusine synthase/DHPS on a critical lysine of the eukaryotic translation initiation factor 5A/eIF-5A. This is the second step of the post-translational modification of that lysine into an unusual amino acid residue named hypusine. Hypusination is unique to mature eIF-5A factor and is essential for its function.</text>
</comment>
<dbReference type="RefSeq" id="WP_058183417.1">
    <property type="nucleotide sequence ID" value="NZ_LMTZ01000041.1"/>
</dbReference>
<evidence type="ECO:0000256" key="5">
    <source>
        <dbReference type="ARBA" id="ARBA00045876"/>
    </source>
</evidence>
<keyword evidence="2" id="KW-0042">Antenna complex</keyword>
<keyword evidence="6" id="KW-0472">Membrane</keyword>
<dbReference type="GO" id="GO:0016829">
    <property type="term" value="F:lyase activity"/>
    <property type="evidence" value="ECO:0007669"/>
    <property type="project" value="UniProtKB-KW"/>
</dbReference>
<dbReference type="EMBL" id="LMTZ01000110">
    <property type="protein sequence ID" value="KST65260.1"/>
    <property type="molecule type" value="Genomic_DNA"/>
</dbReference>